<dbReference type="AlphaFoldDB" id="A0A380RW56"/>
<dbReference type="Gene3D" id="3.40.1280.10">
    <property type="match status" value="1"/>
</dbReference>
<evidence type="ECO:0000313" key="7">
    <source>
        <dbReference type="EMBL" id="SUQ19519.1"/>
    </source>
</evidence>
<evidence type="ECO:0000256" key="5">
    <source>
        <dbReference type="SAM" id="MobiDB-lite"/>
    </source>
</evidence>
<dbReference type="Pfam" id="PF00588">
    <property type="entry name" value="SpoU_methylase"/>
    <property type="match status" value="1"/>
</dbReference>
<organism evidence="7 8">
    <name type="scientific">Fibrobacter succinogenes</name>
    <name type="common">Bacteroides succinogenes</name>
    <dbReference type="NCBI Taxonomy" id="833"/>
    <lineage>
        <taxon>Bacteria</taxon>
        <taxon>Pseudomonadati</taxon>
        <taxon>Fibrobacterota</taxon>
        <taxon>Fibrobacteria</taxon>
        <taxon>Fibrobacterales</taxon>
        <taxon>Fibrobacteraceae</taxon>
        <taxon>Fibrobacter</taxon>
    </lineage>
</organism>
<dbReference type="GO" id="GO:0008173">
    <property type="term" value="F:RNA methyltransferase activity"/>
    <property type="evidence" value="ECO:0007669"/>
    <property type="project" value="InterPro"/>
</dbReference>
<protein>
    <submittedName>
        <fullName evidence="7">tRNA (Cytidine32/uridine32-2'-O)-methyltransferase</fullName>
    </submittedName>
</protein>
<dbReference type="RefSeq" id="WP_109572129.1">
    <property type="nucleotide sequence ID" value="NZ_UHJL01000001.1"/>
</dbReference>
<evidence type="ECO:0000256" key="3">
    <source>
        <dbReference type="ARBA" id="ARBA00022679"/>
    </source>
</evidence>
<dbReference type="CDD" id="cd18093">
    <property type="entry name" value="SpoU-like_TrmJ"/>
    <property type="match status" value="1"/>
</dbReference>
<dbReference type="GO" id="GO:0003723">
    <property type="term" value="F:RNA binding"/>
    <property type="evidence" value="ECO:0007669"/>
    <property type="project" value="InterPro"/>
</dbReference>
<dbReference type="SUPFAM" id="SSF75217">
    <property type="entry name" value="alpha/beta knot"/>
    <property type="match status" value="1"/>
</dbReference>
<comment type="similarity">
    <text evidence="1">Belongs to the class IV-like SAM-binding methyltransferase superfamily. RNA methyltransferase TrmH family.</text>
</comment>
<keyword evidence="4" id="KW-0949">S-adenosyl-L-methionine</keyword>
<dbReference type="PIRSF" id="PIRSF004808">
    <property type="entry name" value="LasT"/>
    <property type="match status" value="1"/>
</dbReference>
<sequence length="269" mass="29781">MRKFRVVLVEPEHPHNVGFVARAMHCYALPELYIVYPKRDKVLDKSYHTAANSHDILDNAKVVHKFEDAIGDCSCAVAYSRRIFASSIKHTMVQNLSDLLPEDGTIALVFGRESCGLALEEVNACTYQCEIPVPGLMSLNLGQAVSISLYELCRSGALANGEGRAKRTTRGVAETGPATIQQIDGFKKFLDRYLTGQYHDQAWRDSFLNTLLQRLHPTRNELSALFGLLRNLAGKPARLEHAAEKAAKQASQNAEQAEAPKAENSKKSK</sequence>
<keyword evidence="2 7" id="KW-0489">Methyltransferase</keyword>
<dbReference type="InterPro" id="IPR029026">
    <property type="entry name" value="tRNA_m1G_MTases_N"/>
</dbReference>
<accession>A0A380RW56</accession>
<feature type="compositionally biased region" description="Basic and acidic residues" evidence="5">
    <location>
        <begin position="258"/>
        <end position="269"/>
    </location>
</feature>
<dbReference type="GO" id="GO:0002128">
    <property type="term" value="P:tRNA nucleoside ribose methylation"/>
    <property type="evidence" value="ECO:0007669"/>
    <property type="project" value="TreeGrafter"/>
</dbReference>
<evidence type="ECO:0000259" key="6">
    <source>
        <dbReference type="Pfam" id="PF00588"/>
    </source>
</evidence>
<evidence type="ECO:0000256" key="4">
    <source>
        <dbReference type="ARBA" id="ARBA00022691"/>
    </source>
</evidence>
<name>A0A380RW56_FIBSU</name>
<dbReference type="InterPro" id="IPR029028">
    <property type="entry name" value="Alpha/beta_knot_MTases"/>
</dbReference>
<dbReference type="GO" id="GO:0005829">
    <property type="term" value="C:cytosol"/>
    <property type="evidence" value="ECO:0007669"/>
    <property type="project" value="TreeGrafter"/>
</dbReference>
<dbReference type="PANTHER" id="PTHR42786">
    <property type="entry name" value="TRNA/RRNA METHYLTRANSFERASE"/>
    <property type="match status" value="1"/>
</dbReference>
<proteinExistence type="inferred from homology"/>
<dbReference type="InterPro" id="IPR004384">
    <property type="entry name" value="RNA_MeTrfase_TrmJ/LasT"/>
</dbReference>
<dbReference type="InterPro" id="IPR001537">
    <property type="entry name" value="SpoU_MeTrfase"/>
</dbReference>
<evidence type="ECO:0000256" key="2">
    <source>
        <dbReference type="ARBA" id="ARBA00022603"/>
    </source>
</evidence>
<keyword evidence="3 7" id="KW-0808">Transferase</keyword>
<dbReference type="Proteomes" id="UP000255423">
    <property type="component" value="Unassembled WGS sequence"/>
</dbReference>
<evidence type="ECO:0000256" key="1">
    <source>
        <dbReference type="ARBA" id="ARBA00007228"/>
    </source>
</evidence>
<feature type="region of interest" description="Disordered" evidence="5">
    <location>
        <begin position="240"/>
        <end position="269"/>
    </location>
</feature>
<reference evidence="7 8" key="1">
    <citation type="submission" date="2017-08" db="EMBL/GenBank/DDBJ databases">
        <authorList>
            <person name="de Groot N.N."/>
        </authorList>
    </citation>
    <scope>NUCLEOTIDE SEQUENCE [LARGE SCALE GENOMIC DNA]</scope>
    <source>
        <strain evidence="7 8">HM2</strain>
    </source>
</reference>
<gene>
    <name evidence="7" type="ORF">SAMN05661053_0755</name>
</gene>
<dbReference type="EMBL" id="UHJL01000001">
    <property type="protein sequence ID" value="SUQ19519.1"/>
    <property type="molecule type" value="Genomic_DNA"/>
</dbReference>
<feature type="domain" description="tRNA/rRNA methyltransferase SpoU type" evidence="6">
    <location>
        <begin position="4"/>
        <end position="150"/>
    </location>
</feature>
<evidence type="ECO:0000313" key="8">
    <source>
        <dbReference type="Proteomes" id="UP000255423"/>
    </source>
</evidence>
<dbReference type="PANTHER" id="PTHR42786:SF2">
    <property type="entry name" value="TRNA (CYTIDINE_URIDINE-2'-O-)-METHYLTRANSFERASE TRMJ"/>
    <property type="match status" value="1"/>
</dbReference>